<dbReference type="OrthoDB" id="3893071at2759"/>
<evidence type="ECO:0008006" key="3">
    <source>
        <dbReference type="Google" id="ProtNLM"/>
    </source>
</evidence>
<proteinExistence type="predicted"/>
<protein>
    <recommendedName>
        <fullName evidence="3">BTB domain-containing protein</fullName>
    </recommendedName>
</protein>
<dbReference type="GeneID" id="59339558"/>
<dbReference type="RefSeq" id="XP_037224952.1">
    <property type="nucleotide sequence ID" value="XM_037357042.1"/>
</dbReference>
<dbReference type="AlphaFoldDB" id="A0A8H6TCS2"/>
<keyword evidence="2" id="KW-1185">Reference proteome</keyword>
<reference evidence="1" key="1">
    <citation type="submission" date="2020-05" db="EMBL/GenBank/DDBJ databases">
        <title>Mycena genomes resolve the evolution of fungal bioluminescence.</title>
        <authorList>
            <person name="Tsai I.J."/>
        </authorList>
    </citation>
    <scope>NUCLEOTIDE SEQUENCE</scope>
    <source>
        <strain evidence="1">171206Taipei</strain>
    </source>
</reference>
<evidence type="ECO:0000313" key="2">
    <source>
        <dbReference type="Proteomes" id="UP000636479"/>
    </source>
</evidence>
<organism evidence="1 2">
    <name type="scientific">Mycena indigotica</name>
    <dbReference type="NCBI Taxonomy" id="2126181"/>
    <lineage>
        <taxon>Eukaryota</taxon>
        <taxon>Fungi</taxon>
        <taxon>Dikarya</taxon>
        <taxon>Basidiomycota</taxon>
        <taxon>Agaricomycotina</taxon>
        <taxon>Agaricomycetes</taxon>
        <taxon>Agaricomycetidae</taxon>
        <taxon>Agaricales</taxon>
        <taxon>Marasmiineae</taxon>
        <taxon>Mycenaceae</taxon>
        <taxon>Mycena</taxon>
    </lineage>
</organism>
<name>A0A8H6TCS2_9AGAR</name>
<gene>
    <name evidence="1" type="ORF">MIND_00006800</name>
</gene>
<dbReference type="Proteomes" id="UP000636479">
    <property type="component" value="Unassembled WGS sequence"/>
</dbReference>
<sequence length="344" mass="37840">MDAPLELHRVAELWFDDGNIVLQAGRAQYRVYRGILARQASVFGDMLAFPQPAPGTSGDKVDGCPLVQLQDAEAELTPFLKAIFVPFSFRPFPAPTTADMVVGCARLGHKYNAPIIRRLALTHLTSALRTTLAESDATCYETDKSDRGPSAVASWDCAWEDHLIALVQLAREIDAPWLLPSLFYLIASKLDSIAGQLVNGTVIHGAPARLDPGDQERVLRGASRQQQAAWTLAEFMTPAPPSVCHKDTGMCPLRIMRTATSAPFRDHVHRHSQVPLSLFDERLGDDWQGADWQAVCQTCKAHLHGELKAARGAFWDSLPELYGLPTWAELENLKQAAIGDDLLL</sequence>
<comment type="caution">
    <text evidence="1">The sequence shown here is derived from an EMBL/GenBank/DDBJ whole genome shotgun (WGS) entry which is preliminary data.</text>
</comment>
<dbReference type="EMBL" id="JACAZF010000001">
    <property type="protein sequence ID" value="KAF7314929.1"/>
    <property type="molecule type" value="Genomic_DNA"/>
</dbReference>
<evidence type="ECO:0000313" key="1">
    <source>
        <dbReference type="EMBL" id="KAF7314929.1"/>
    </source>
</evidence>
<accession>A0A8H6TCS2</accession>